<evidence type="ECO:0000313" key="4">
    <source>
        <dbReference type="Proteomes" id="UP000077405"/>
    </source>
</evidence>
<proteinExistence type="inferred from homology"/>
<gene>
    <name evidence="3" type="ORF">A6A40_22235</name>
</gene>
<dbReference type="Pfam" id="PF03401">
    <property type="entry name" value="TctC"/>
    <property type="match status" value="1"/>
</dbReference>
<name>A0A2R4VTF5_9PROT</name>
<dbReference type="KEGG" id="ahu:A6A40_22235"/>
<keyword evidence="3" id="KW-0614">Plasmid</keyword>
<evidence type="ECO:0000313" key="3">
    <source>
        <dbReference type="EMBL" id="AWB07704.1"/>
    </source>
</evidence>
<dbReference type="AlphaFoldDB" id="A0A2R4VTF5"/>
<reference evidence="3 4" key="1">
    <citation type="submission" date="2018-04" db="EMBL/GenBank/DDBJ databases">
        <title>Complete genome sequence of the nitrogen-fixing bacterium Azospirillum humicireducens type strain SgZ-5.</title>
        <authorList>
            <person name="Yu Z."/>
        </authorList>
    </citation>
    <scope>NUCLEOTIDE SEQUENCE [LARGE SCALE GENOMIC DNA]</scope>
    <source>
        <strain evidence="3 4">SgZ-5</strain>
        <plasmid evidence="3 4">pYZ2</plasmid>
    </source>
</reference>
<dbReference type="PIRSF" id="PIRSF017082">
    <property type="entry name" value="YflP"/>
    <property type="match status" value="1"/>
</dbReference>
<geneLocation type="plasmid" evidence="3 4">
    <name>pYZ2</name>
</geneLocation>
<comment type="similarity">
    <text evidence="1">Belongs to the UPF0065 (bug) family.</text>
</comment>
<dbReference type="PANTHER" id="PTHR42928">
    <property type="entry name" value="TRICARBOXYLATE-BINDING PROTEIN"/>
    <property type="match status" value="1"/>
</dbReference>
<dbReference type="InterPro" id="IPR005064">
    <property type="entry name" value="BUG"/>
</dbReference>
<dbReference type="PANTHER" id="PTHR42928:SF5">
    <property type="entry name" value="BLR1237 PROTEIN"/>
    <property type="match status" value="1"/>
</dbReference>
<dbReference type="SUPFAM" id="SSF53850">
    <property type="entry name" value="Periplasmic binding protein-like II"/>
    <property type="match status" value="1"/>
</dbReference>
<dbReference type="EMBL" id="CP028903">
    <property type="protein sequence ID" value="AWB07704.1"/>
    <property type="molecule type" value="Genomic_DNA"/>
</dbReference>
<dbReference type="OrthoDB" id="7250553at2"/>
<organism evidence="3 4">
    <name type="scientific">Azospirillum humicireducens</name>
    <dbReference type="NCBI Taxonomy" id="1226968"/>
    <lineage>
        <taxon>Bacteria</taxon>
        <taxon>Pseudomonadati</taxon>
        <taxon>Pseudomonadota</taxon>
        <taxon>Alphaproteobacteria</taxon>
        <taxon>Rhodospirillales</taxon>
        <taxon>Azospirillaceae</taxon>
        <taxon>Azospirillum</taxon>
    </lineage>
</organism>
<sequence length="323" mass="33643">MSLKTLLSLAMLLALCLPVQAAERAGPPLTIVVPFAAGGPTDALGRALAAAMADSLDRKVVVRNVDGAGGTVGAERVAKAGPDGNTLLLSNIGHATSMWLYTALRYHPVDDFAPIGMVAEVPMTLVAKPGLKAATVEEFKALVRTEGNRLSIANAGVGSASYLCGLLLMDMLRTELTSVPYRGTKPAVMDVMNGHVDLLCDQTTHTLPLIRSARLKVLGVSAKARTAELPQVPTLDEAGLAGFDLTVWHGLYAPKGTPPETVAALVAGLREALASPSLTAAFASRGARPASPGDAQPDALQAQLASEVQRWGEILRKAAIYVE</sequence>
<protein>
    <recommendedName>
        <fullName evidence="5">Tripartite tricarboxylate transporter substrate binding protein BugD</fullName>
    </recommendedName>
</protein>
<dbReference type="RefSeq" id="WP_108547984.1">
    <property type="nucleotide sequence ID" value="NZ_CP028903.1"/>
</dbReference>
<dbReference type="InterPro" id="IPR042100">
    <property type="entry name" value="Bug_dom1"/>
</dbReference>
<dbReference type="Gene3D" id="3.40.190.10">
    <property type="entry name" value="Periplasmic binding protein-like II"/>
    <property type="match status" value="1"/>
</dbReference>
<evidence type="ECO:0008006" key="5">
    <source>
        <dbReference type="Google" id="ProtNLM"/>
    </source>
</evidence>
<keyword evidence="4" id="KW-1185">Reference proteome</keyword>
<dbReference type="Gene3D" id="3.40.190.150">
    <property type="entry name" value="Bordetella uptake gene, domain 1"/>
    <property type="match status" value="1"/>
</dbReference>
<accession>A0A2R4VTF5</accession>
<feature type="chain" id="PRO_5015320602" description="Tripartite tricarboxylate transporter substrate binding protein BugD" evidence="2">
    <location>
        <begin position="22"/>
        <end position="323"/>
    </location>
</feature>
<dbReference type="Proteomes" id="UP000077405">
    <property type="component" value="Plasmid pYZ2"/>
</dbReference>
<evidence type="ECO:0000256" key="2">
    <source>
        <dbReference type="SAM" id="SignalP"/>
    </source>
</evidence>
<feature type="signal peptide" evidence="2">
    <location>
        <begin position="1"/>
        <end position="21"/>
    </location>
</feature>
<keyword evidence="2" id="KW-0732">Signal</keyword>
<evidence type="ECO:0000256" key="1">
    <source>
        <dbReference type="ARBA" id="ARBA00006987"/>
    </source>
</evidence>